<feature type="region of interest" description="Disordered" evidence="3">
    <location>
        <begin position="293"/>
        <end position="333"/>
    </location>
</feature>
<name>A0ABY7ZQ89_9ACTN</name>
<organism evidence="5 6">
    <name type="scientific">Micromonospora cathayae</name>
    <dbReference type="NCBI Taxonomy" id="3028804"/>
    <lineage>
        <taxon>Bacteria</taxon>
        <taxon>Bacillati</taxon>
        <taxon>Actinomycetota</taxon>
        <taxon>Actinomycetes</taxon>
        <taxon>Micromonosporales</taxon>
        <taxon>Micromonosporaceae</taxon>
        <taxon>Micromonospora</taxon>
    </lineage>
</organism>
<dbReference type="PANTHER" id="PTHR21363">
    <property type="entry name" value="PREPHENATE DEHYDROGENASE"/>
    <property type="match status" value="1"/>
</dbReference>
<sequence length="372" mass="37454">MVASSGTRVRAAVVGTGLIGGSILLRLHRAGLDVTGWDPDPATRLAARDAGVPAPDELTAAVAGRYVVFLCGPLPTLPETLLTVAAATGGECVLTDVGSTKGGLAAFAAAHGLTHRFVPGHPMAGTDRAGLGAAEPDLLTGAAWVLCPSAGPGLPAFRWLTGLLGEVFQARVVPMAADRHDAVAALASHVPHLLAGALAGAVDRSALRDAVLALAAGSFRDGTRVAGTPPERTANMLLGNREHVLRELAGVRSFLDELAGALADADAGALTAGYRDARATRTALTGRAFTEIHRSFPADTGSDHGDGGDHGTGGDHGDGGRDGGGPGADGGREELDFLLGIGAAGGHLSRCRISGTAVEYTAHKPAGEMERG</sequence>
<keyword evidence="2" id="KW-0560">Oxidoreductase</keyword>
<dbReference type="EMBL" id="CP118615">
    <property type="protein sequence ID" value="WDZ85175.1"/>
    <property type="molecule type" value="Genomic_DNA"/>
</dbReference>
<dbReference type="InterPro" id="IPR036291">
    <property type="entry name" value="NAD(P)-bd_dom_sf"/>
</dbReference>
<evidence type="ECO:0000256" key="3">
    <source>
        <dbReference type="SAM" id="MobiDB-lite"/>
    </source>
</evidence>
<reference evidence="5 6" key="1">
    <citation type="submission" date="2023-02" db="EMBL/GenBank/DDBJ databases">
        <authorList>
            <person name="Mo P."/>
        </authorList>
    </citation>
    <scope>NUCLEOTIDE SEQUENCE [LARGE SCALE GENOMIC DNA]</scope>
    <source>
        <strain evidence="5 6">HUAS 3</strain>
    </source>
</reference>
<gene>
    <name evidence="5" type="ORF">PVK37_01525</name>
</gene>
<dbReference type="Proteomes" id="UP001219605">
    <property type="component" value="Chromosome"/>
</dbReference>
<dbReference type="InterPro" id="IPR046825">
    <property type="entry name" value="PDH_C"/>
</dbReference>
<evidence type="ECO:0000256" key="2">
    <source>
        <dbReference type="ARBA" id="ARBA00023002"/>
    </source>
</evidence>
<dbReference type="Pfam" id="PF20463">
    <property type="entry name" value="PDH_C"/>
    <property type="match status" value="1"/>
</dbReference>
<feature type="compositionally biased region" description="Basic and acidic residues" evidence="3">
    <location>
        <begin position="293"/>
        <end position="321"/>
    </location>
</feature>
<proteinExistence type="inferred from homology"/>
<dbReference type="SUPFAM" id="SSF51735">
    <property type="entry name" value="NAD(P)-binding Rossmann-fold domains"/>
    <property type="match status" value="1"/>
</dbReference>
<dbReference type="InterPro" id="IPR050812">
    <property type="entry name" value="Preph/Arog_dehydrog"/>
</dbReference>
<evidence type="ECO:0000313" key="6">
    <source>
        <dbReference type="Proteomes" id="UP001219605"/>
    </source>
</evidence>
<evidence type="ECO:0000259" key="4">
    <source>
        <dbReference type="PROSITE" id="PS51176"/>
    </source>
</evidence>
<protein>
    <submittedName>
        <fullName evidence="5">Prephenate dehydrogenase/arogenate dehydrogenase family protein</fullName>
    </submittedName>
</protein>
<dbReference type="RefSeq" id="WP_275031873.1">
    <property type="nucleotide sequence ID" value="NZ_CP118615.1"/>
</dbReference>
<dbReference type="PANTHER" id="PTHR21363:SF0">
    <property type="entry name" value="PREPHENATE DEHYDROGENASE [NADP(+)]"/>
    <property type="match status" value="1"/>
</dbReference>
<dbReference type="Gene3D" id="3.40.50.720">
    <property type="entry name" value="NAD(P)-binding Rossmann-like Domain"/>
    <property type="match status" value="1"/>
</dbReference>
<dbReference type="PROSITE" id="PS51176">
    <property type="entry name" value="PDH_ADH"/>
    <property type="match status" value="1"/>
</dbReference>
<comment type="similarity">
    <text evidence="1">Belongs to the prephenate/arogenate dehydrogenase family.</text>
</comment>
<dbReference type="Pfam" id="PF02153">
    <property type="entry name" value="PDH_N"/>
    <property type="match status" value="1"/>
</dbReference>
<accession>A0ABY7ZQ89</accession>
<evidence type="ECO:0000256" key="1">
    <source>
        <dbReference type="ARBA" id="ARBA00007964"/>
    </source>
</evidence>
<dbReference type="Gene3D" id="1.10.3660.10">
    <property type="entry name" value="6-phosphogluconate dehydrogenase C-terminal like domain"/>
    <property type="match status" value="1"/>
</dbReference>
<dbReference type="InterPro" id="IPR008927">
    <property type="entry name" value="6-PGluconate_DH-like_C_sf"/>
</dbReference>
<feature type="domain" description="Prephenate/arogenate dehydrogenase" evidence="4">
    <location>
        <begin position="9"/>
        <end position="292"/>
    </location>
</feature>
<dbReference type="InterPro" id="IPR003099">
    <property type="entry name" value="Prephen_DH"/>
</dbReference>
<keyword evidence="6" id="KW-1185">Reference proteome</keyword>
<dbReference type="SUPFAM" id="SSF48179">
    <property type="entry name" value="6-phosphogluconate dehydrogenase C-terminal domain-like"/>
    <property type="match status" value="1"/>
</dbReference>
<evidence type="ECO:0000313" key="5">
    <source>
        <dbReference type="EMBL" id="WDZ85175.1"/>
    </source>
</evidence>
<dbReference type="InterPro" id="IPR046826">
    <property type="entry name" value="PDH_N"/>
</dbReference>